<evidence type="ECO:0000256" key="2">
    <source>
        <dbReference type="SAM" id="MobiDB-lite"/>
    </source>
</evidence>
<dbReference type="Proteomes" id="UP000663872">
    <property type="component" value="Unassembled WGS sequence"/>
</dbReference>
<dbReference type="PANTHER" id="PTHR14191:SF3">
    <property type="entry name" value="NA(+)_H(+) EXCHANGE REGULATORY COFACTOR-LIKE PROTEIN NRFL-1"/>
    <property type="match status" value="1"/>
</dbReference>
<dbReference type="SMART" id="SM00228">
    <property type="entry name" value="PDZ"/>
    <property type="match status" value="2"/>
</dbReference>
<dbReference type="Pfam" id="PF00595">
    <property type="entry name" value="PDZ"/>
    <property type="match status" value="2"/>
</dbReference>
<feature type="domain" description="PDZ" evidence="3">
    <location>
        <begin position="144"/>
        <end position="207"/>
    </location>
</feature>
<dbReference type="Pfam" id="PF01661">
    <property type="entry name" value="Macro"/>
    <property type="match status" value="1"/>
</dbReference>
<reference evidence="5" key="1">
    <citation type="submission" date="2021-02" db="EMBL/GenBank/DDBJ databases">
        <authorList>
            <person name="Nowell W R."/>
        </authorList>
    </citation>
    <scope>NUCLEOTIDE SEQUENCE</scope>
</reference>
<feature type="domain" description="PDZ" evidence="3">
    <location>
        <begin position="20"/>
        <end position="87"/>
    </location>
</feature>
<feature type="domain" description="Macro" evidence="4">
    <location>
        <begin position="280"/>
        <end position="452"/>
    </location>
</feature>
<dbReference type="GO" id="GO:0043495">
    <property type="term" value="F:protein-membrane adaptor activity"/>
    <property type="evidence" value="ECO:0007669"/>
    <property type="project" value="TreeGrafter"/>
</dbReference>
<dbReference type="PANTHER" id="PTHR14191">
    <property type="entry name" value="PDZ DOMAIN CONTAINING PROTEIN"/>
    <property type="match status" value="1"/>
</dbReference>
<evidence type="ECO:0000259" key="3">
    <source>
        <dbReference type="PROSITE" id="PS50106"/>
    </source>
</evidence>
<dbReference type="EMBL" id="CAJNYT010004975">
    <property type="protein sequence ID" value="CAF3705708.1"/>
    <property type="molecule type" value="Genomic_DNA"/>
</dbReference>
<dbReference type="GO" id="GO:0016324">
    <property type="term" value="C:apical plasma membrane"/>
    <property type="evidence" value="ECO:0007669"/>
    <property type="project" value="TreeGrafter"/>
</dbReference>
<dbReference type="InterPro" id="IPR043472">
    <property type="entry name" value="Macro_dom-like"/>
</dbReference>
<evidence type="ECO:0000313" key="6">
    <source>
        <dbReference type="Proteomes" id="UP000663872"/>
    </source>
</evidence>
<evidence type="ECO:0000256" key="1">
    <source>
        <dbReference type="ARBA" id="ARBA00022737"/>
    </source>
</evidence>
<dbReference type="InterPro" id="IPR001478">
    <property type="entry name" value="PDZ"/>
</dbReference>
<sequence>MPIKQADIDRSINDNLRRCRLYIWRNYNGFGFTVTSESQLPPIITCVESNSPAAAGGLNIQDYVLAVNDTSTADVSHAELVAMVKNARDTDASVELLVLHQDFYRELKKVNRLFDPKRAKIIEAPRIMPINYQTFPKHQPRTCLLRLAKKEKSFGFSIVGSSTSTGLYIDEVCPNSVASNALLRENDRIIEINDEFVDDQQSEAIKKKLVQAKKAGFLKLYVIDMDTYESFRSENIPLSSNEYLHSSSIRKASTYSYNSEHQESDSDNDALVSENDDDIPRLKSNASTQTSTIGVCYGDLTTQEADVIVVCSSSEYLFKSICKAGGDSVSNSYTKQIKDNPDAPVITVTAAGRIASKMIYFLPWQSNPDESILRKSIENFVSVALEQAIQCNYRNITFPAIGCGGFGCSIQFIARTMVENVHSKVKAHSMMVSFVIQPDRKDIYDEFKKQIDLLESPSPSSKLRIICATFGKGDIEVEMGDITKQKVFQRR</sequence>
<feature type="region of interest" description="Disordered" evidence="2">
    <location>
        <begin position="255"/>
        <end position="284"/>
    </location>
</feature>
<accession>A0A818V9L4</accession>
<organism evidence="5 6">
    <name type="scientific">Rotaria socialis</name>
    <dbReference type="NCBI Taxonomy" id="392032"/>
    <lineage>
        <taxon>Eukaryota</taxon>
        <taxon>Metazoa</taxon>
        <taxon>Spiralia</taxon>
        <taxon>Gnathifera</taxon>
        <taxon>Rotifera</taxon>
        <taxon>Eurotatoria</taxon>
        <taxon>Bdelloidea</taxon>
        <taxon>Philodinida</taxon>
        <taxon>Philodinidae</taxon>
        <taxon>Rotaria</taxon>
    </lineage>
</organism>
<comment type="caution">
    <text evidence="5">The sequence shown here is derived from an EMBL/GenBank/DDBJ whole genome shotgun (WGS) entry which is preliminary data.</text>
</comment>
<dbReference type="Gene3D" id="3.40.220.10">
    <property type="entry name" value="Leucine Aminopeptidase, subunit E, domain 1"/>
    <property type="match status" value="1"/>
</dbReference>
<evidence type="ECO:0000313" key="5">
    <source>
        <dbReference type="EMBL" id="CAF3705708.1"/>
    </source>
</evidence>
<keyword evidence="1" id="KW-0677">Repeat</keyword>
<dbReference type="PROSITE" id="PS51154">
    <property type="entry name" value="MACRO"/>
    <property type="match status" value="1"/>
</dbReference>
<dbReference type="InterPro" id="IPR002589">
    <property type="entry name" value="Macro_dom"/>
</dbReference>
<dbReference type="InterPro" id="IPR036034">
    <property type="entry name" value="PDZ_sf"/>
</dbReference>
<dbReference type="GO" id="GO:0072659">
    <property type="term" value="P:protein localization to plasma membrane"/>
    <property type="evidence" value="ECO:0007669"/>
    <property type="project" value="TreeGrafter"/>
</dbReference>
<gene>
    <name evidence="5" type="ORF">GRG538_LOCUS28655</name>
</gene>
<dbReference type="SUPFAM" id="SSF52949">
    <property type="entry name" value="Macro domain-like"/>
    <property type="match status" value="1"/>
</dbReference>
<name>A0A818V9L4_9BILA</name>
<evidence type="ECO:0000259" key="4">
    <source>
        <dbReference type="PROSITE" id="PS51154"/>
    </source>
</evidence>
<dbReference type="Gene3D" id="2.30.42.10">
    <property type="match status" value="2"/>
</dbReference>
<dbReference type="PROSITE" id="PS50106">
    <property type="entry name" value="PDZ"/>
    <property type="match status" value="2"/>
</dbReference>
<protein>
    <submittedName>
        <fullName evidence="5">Uncharacterized protein</fullName>
    </submittedName>
</protein>
<dbReference type="InterPro" id="IPR051067">
    <property type="entry name" value="NHER"/>
</dbReference>
<proteinExistence type="predicted"/>
<dbReference type="AlphaFoldDB" id="A0A818V9L4"/>
<dbReference type="SUPFAM" id="SSF50156">
    <property type="entry name" value="PDZ domain-like"/>
    <property type="match status" value="2"/>
</dbReference>